<name>A0A9D0YZX5_9FIRM</name>
<dbReference type="GO" id="GO:0004563">
    <property type="term" value="F:beta-N-acetylhexosaminidase activity"/>
    <property type="evidence" value="ECO:0007669"/>
    <property type="project" value="UniProtKB-EC"/>
</dbReference>
<evidence type="ECO:0000256" key="1">
    <source>
        <dbReference type="ARBA" id="ARBA00005336"/>
    </source>
</evidence>
<dbReference type="PANTHER" id="PTHR30480">
    <property type="entry name" value="BETA-HEXOSAMINIDASE-RELATED"/>
    <property type="match status" value="1"/>
</dbReference>
<protein>
    <submittedName>
        <fullName evidence="5">Beta-N-acetylhexosaminidase</fullName>
        <ecNumber evidence="5">3.2.1.52</ecNumber>
    </submittedName>
</protein>
<dbReference type="AlphaFoldDB" id="A0A9D0YZX5"/>
<gene>
    <name evidence="5" type="primary">nagZ</name>
    <name evidence="5" type="ORF">IAA66_10200</name>
</gene>
<dbReference type="Pfam" id="PF00933">
    <property type="entry name" value="Glyco_hydro_3"/>
    <property type="match status" value="1"/>
</dbReference>
<evidence type="ECO:0000256" key="3">
    <source>
        <dbReference type="ARBA" id="ARBA00023295"/>
    </source>
</evidence>
<dbReference type="InterPro" id="IPR001764">
    <property type="entry name" value="Glyco_hydro_3_N"/>
</dbReference>
<sequence>MRYNISQLSLEEKIGQLLLASLDGPELDEPARRFLKESHAGNIIHFGNNAHNPEQVTALNAELQAFLREEHGIPGLITVDHEGGRVMRFRTGVTWFPTAMAVAAAGSEEDAYAIGYAMGEELRYLGFHLNFAPVLDVNVNLGNPVIGLRSYGDNPETVARMGVAVLRGMQKAGIMACGKHYPGHGDSLVDSHYGLPNVGKPRQALEQVEFYPFRKGVKAGLAAMMTSHILYPALESREVPATMSHSILTGLLRGEMGFAGLIVSDGIQMQAIKRFYGVERGCVEAVKAGVDLLCVGTGGPGYYEDQMRCYHALLAAARSGELPMERLEDAVLRILAAKERWIQPLPERAPDWAAHVALAQRVADASITWLRGEARPAQGRLLFACAPVREVRFGLTEGDWRDWTFAQMGEKETGGRCLLMQGAPDEAAFAETDVAVIGVTGPNETERAALETALRLGKRTIAACLGMPDAALRLPEGCEAVCLYGVTWASVRALCRVLRGEISPRGTAPVHLDG</sequence>
<comment type="similarity">
    <text evidence="1">Belongs to the glycosyl hydrolase 3 family.</text>
</comment>
<keyword evidence="3 5" id="KW-0326">Glycosidase</keyword>
<evidence type="ECO:0000256" key="2">
    <source>
        <dbReference type="ARBA" id="ARBA00022801"/>
    </source>
</evidence>
<evidence type="ECO:0000259" key="4">
    <source>
        <dbReference type="Pfam" id="PF00933"/>
    </source>
</evidence>
<comment type="caution">
    <text evidence="5">The sequence shown here is derived from an EMBL/GenBank/DDBJ whole genome shotgun (WGS) entry which is preliminary data.</text>
</comment>
<evidence type="ECO:0000313" key="5">
    <source>
        <dbReference type="EMBL" id="HIQ63930.1"/>
    </source>
</evidence>
<reference evidence="5" key="1">
    <citation type="submission" date="2020-10" db="EMBL/GenBank/DDBJ databases">
        <authorList>
            <person name="Gilroy R."/>
        </authorList>
    </citation>
    <scope>NUCLEOTIDE SEQUENCE</scope>
    <source>
        <strain evidence="5">ChiHile30-977</strain>
    </source>
</reference>
<organism evidence="5 6">
    <name type="scientific">Candidatus Avichristensenella intestinipullorum</name>
    <dbReference type="NCBI Taxonomy" id="2840693"/>
    <lineage>
        <taxon>Bacteria</taxon>
        <taxon>Bacillati</taxon>
        <taxon>Bacillota</taxon>
        <taxon>Clostridia</taxon>
        <taxon>Candidatus Avichristensenella</taxon>
    </lineage>
</organism>
<dbReference type="EMBL" id="DVFI01000139">
    <property type="protein sequence ID" value="HIQ63930.1"/>
    <property type="molecule type" value="Genomic_DNA"/>
</dbReference>
<dbReference type="Gene3D" id="3.40.50.1700">
    <property type="entry name" value="Glycoside hydrolase family 3 C-terminal domain"/>
    <property type="match status" value="1"/>
</dbReference>
<dbReference type="GO" id="GO:0005975">
    <property type="term" value="P:carbohydrate metabolic process"/>
    <property type="evidence" value="ECO:0007669"/>
    <property type="project" value="InterPro"/>
</dbReference>
<evidence type="ECO:0000313" key="6">
    <source>
        <dbReference type="Proteomes" id="UP000886819"/>
    </source>
</evidence>
<dbReference type="Gene3D" id="3.20.20.300">
    <property type="entry name" value="Glycoside hydrolase, family 3, N-terminal domain"/>
    <property type="match status" value="1"/>
</dbReference>
<reference evidence="5" key="2">
    <citation type="journal article" date="2021" name="PeerJ">
        <title>Extensive microbial diversity within the chicken gut microbiome revealed by metagenomics and culture.</title>
        <authorList>
            <person name="Gilroy R."/>
            <person name="Ravi A."/>
            <person name="Getino M."/>
            <person name="Pursley I."/>
            <person name="Horton D.L."/>
            <person name="Alikhan N.F."/>
            <person name="Baker D."/>
            <person name="Gharbi K."/>
            <person name="Hall N."/>
            <person name="Watson M."/>
            <person name="Adriaenssens E.M."/>
            <person name="Foster-Nyarko E."/>
            <person name="Jarju S."/>
            <person name="Secka A."/>
            <person name="Antonio M."/>
            <person name="Oren A."/>
            <person name="Chaudhuri R.R."/>
            <person name="La Ragione R."/>
            <person name="Hildebrand F."/>
            <person name="Pallen M.J."/>
        </authorList>
    </citation>
    <scope>NUCLEOTIDE SEQUENCE</scope>
    <source>
        <strain evidence="5">ChiHile30-977</strain>
    </source>
</reference>
<accession>A0A9D0YZX5</accession>
<proteinExistence type="inferred from homology"/>
<keyword evidence="2 5" id="KW-0378">Hydrolase</keyword>
<dbReference type="GO" id="GO:0009254">
    <property type="term" value="P:peptidoglycan turnover"/>
    <property type="evidence" value="ECO:0007669"/>
    <property type="project" value="TreeGrafter"/>
</dbReference>
<dbReference type="InterPro" id="IPR036881">
    <property type="entry name" value="Glyco_hydro_3_C_sf"/>
</dbReference>
<dbReference type="InterPro" id="IPR036962">
    <property type="entry name" value="Glyco_hydro_3_N_sf"/>
</dbReference>
<dbReference type="PANTHER" id="PTHR30480:SF16">
    <property type="entry name" value="GLYCOSIDE HYDROLASE FAMILY 3 DOMAIN PROTEIN"/>
    <property type="match status" value="1"/>
</dbReference>
<dbReference type="PRINTS" id="PR00133">
    <property type="entry name" value="GLHYDRLASE3"/>
</dbReference>
<dbReference type="Proteomes" id="UP000886819">
    <property type="component" value="Unassembled WGS sequence"/>
</dbReference>
<feature type="domain" description="Glycoside hydrolase family 3 N-terminal" evidence="4">
    <location>
        <begin position="10"/>
        <end position="336"/>
    </location>
</feature>
<dbReference type="InterPro" id="IPR050226">
    <property type="entry name" value="NagZ_Beta-hexosaminidase"/>
</dbReference>
<dbReference type="NCBIfam" id="NF003740">
    <property type="entry name" value="PRK05337.1"/>
    <property type="match status" value="1"/>
</dbReference>
<dbReference type="SUPFAM" id="SSF51445">
    <property type="entry name" value="(Trans)glycosidases"/>
    <property type="match status" value="1"/>
</dbReference>
<dbReference type="InterPro" id="IPR017853">
    <property type="entry name" value="GH"/>
</dbReference>
<dbReference type="EC" id="3.2.1.52" evidence="5"/>